<comment type="caution">
    <text evidence="14">The sequence shown here is derived from an EMBL/GenBank/DDBJ whole genome shotgun (WGS) entry which is preliminary data.</text>
</comment>
<comment type="similarity">
    <text evidence="3">Belongs to the 3-hydroxyacyl-CoA dehydrogenase family.</text>
</comment>
<dbReference type="InterPro" id="IPR006176">
    <property type="entry name" value="3-OHacyl-CoA_DH_NAD-bd"/>
</dbReference>
<dbReference type="UniPathway" id="UPA00659"/>
<dbReference type="SUPFAM" id="SSF52096">
    <property type="entry name" value="ClpP/crotonase"/>
    <property type="match status" value="1"/>
</dbReference>
<dbReference type="InterPro" id="IPR006108">
    <property type="entry name" value="3HC_DH_C"/>
</dbReference>
<evidence type="ECO:0000313" key="15">
    <source>
        <dbReference type="Proteomes" id="UP000306420"/>
    </source>
</evidence>
<dbReference type="GO" id="GO:0006635">
    <property type="term" value="P:fatty acid beta-oxidation"/>
    <property type="evidence" value="ECO:0007669"/>
    <property type="project" value="UniProtKB-UniPathway"/>
</dbReference>
<keyword evidence="5" id="KW-0276">Fatty acid metabolism</keyword>
<dbReference type="SUPFAM" id="SSF51735">
    <property type="entry name" value="NAD(P)-binding Rossmann-fold domains"/>
    <property type="match status" value="1"/>
</dbReference>
<accession>A0A5R9DVC5</accession>
<evidence type="ECO:0000256" key="7">
    <source>
        <dbReference type="ARBA" id="ARBA00023002"/>
    </source>
</evidence>
<keyword evidence="6" id="KW-0442">Lipid degradation</keyword>
<organism evidence="14 15">
    <name type="scientific">Ruoffia tabacinasalis</name>
    <dbReference type="NCBI Taxonomy" id="87458"/>
    <lineage>
        <taxon>Bacteria</taxon>
        <taxon>Bacillati</taxon>
        <taxon>Bacillota</taxon>
        <taxon>Bacilli</taxon>
        <taxon>Lactobacillales</taxon>
        <taxon>Aerococcaceae</taxon>
        <taxon>Ruoffia</taxon>
    </lineage>
</organism>
<comment type="pathway">
    <text evidence="1">Lipid metabolism; fatty acid beta-oxidation.</text>
</comment>
<dbReference type="Gene3D" id="3.90.226.10">
    <property type="entry name" value="2-enoyl-CoA Hydratase, Chain A, domain 1"/>
    <property type="match status" value="1"/>
</dbReference>
<dbReference type="InterPro" id="IPR018376">
    <property type="entry name" value="Enoyl-CoA_hyd/isom_CS"/>
</dbReference>
<feature type="domain" description="3-hydroxyacyl-CoA dehydrogenase NAD binding" evidence="13">
    <location>
        <begin position="5"/>
        <end position="187"/>
    </location>
</feature>
<evidence type="ECO:0000259" key="12">
    <source>
        <dbReference type="Pfam" id="PF00725"/>
    </source>
</evidence>
<dbReference type="Pfam" id="PF02737">
    <property type="entry name" value="3HCDH_N"/>
    <property type="match status" value="1"/>
</dbReference>
<proteinExistence type="inferred from homology"/>
<comment type="catalytic activity">
    <reaction evidence="10">
        <text>a (3S)-3-hydroxyacyl-CoA + NAD(+) = a 3-oxoacyl-CoA + NADH + H(+)</text>
        <dbReference type="Rhea" id="RHEA:22432"/>
        <dbReference type="ChEBI" id="CHEBI:15378"/>
        <dbReference type="ChEBI" id="CHEBI:57318"/>
        <dbReference type="ChEBI" id="CHEBI:57540"/>
        <dbReference type="ChEBI" id="CHEBI:57945"/>
        <dbReference type="ChEBI" id="CHEBI:90726"/>
        <dbReference type="EC" id="1.1.1.35"/>
    </reaction>
</comment>
<dbReference type="Gene3D" id="1.10.1040.50">
    <property type="match status" value="1"/>
</dbReference>
<feature type="domain" description="3-hydroxyacyl-CoA dehydrogenase C-terminal" evidence="12">
    <location>
        <begin position="191"/>
        <end position="287"/>
    </location>
</feature>
<evidence type="ECO:0000259" key="13">
    <source>
        <dbReference type="Pfam" id="PF02737"/>
    </source>
</evidence>
<reference evidence="14 15" key="1">
    <citation type="submission" date="2019-05" db="EMBL/GenBank/DDBJ databases">
        <title>The metagenome of a microbial culture collection derived from dairy environment covers the genomic content of the human microbiome.</title>
        <authorList>
            <person name="Roder T."/>
            <person name="Wuthrich D."/>
            <person name="Sattari Z."/>
            <person name="Von Ah U."/>
            <person name="Bar C."/>
            <person name="Ronchi F."/>
            <person name="Macpherson A.J."/>
            <person name="Ganal-Vonarburg S.C."/>
            <person name="Bruggmann R."/>
            <person name="Vergeres G."/>
        </authorList>
    </citation>
    <scope>NUCLEOTIDE SEQUENCE [LARGE SCALE GENOMIC DNA]</scope>
    <source>
        <strain evidence="14 15">FAM 24227</strain>
    </source>
</reference>
<protein>
    <recommendedName>
        <fullName evidence="4">enoyl-CoA hydratase</fullName>
        <ecNumber evidence="4">4.2.1.17</ecNumber>
    </recommendedName>
</protein>
<dbReference type="OrthoDB" id="9771883at2"/>
<feature type="domain" description="3-hydroxyacyl-CoA dehydrogenase C-terminal" evidence="12">
    <location>
        <begin position="354"/>
        <end position="397"/>
    </location>
</feature>
<dbReference type="InterPro" id="IPR036291">
    <property type="entry name" value="NAD(P)-bd_dom_sf"/>
</dbReference>
<dbReference type="Proteomes" id="UP000306420">
    <property type="component" value="Unassembled WGS sequence"/>
</dbReference>
<comment type="similarity">
    <text evidence="11">Belongs to the enoyl-CoA hydratase/isomerase family.</text>
</comment>
<evidence type="ECO:0000256" key="3">
    <source>
        <dbReference type="ARBA" id="ARBA00009463"/>
    </source>
</evidence>
<dbReference type="EC" id="4.2.1.17" evidence="4"/>
<dbReference type="PANTHER" id="PTHR48075">
    <property type="entry name" value="3-HYDROXYACYL-COA DEHYDROGENASE FAMILY PROTEIN"/>
    <property type="match status" value="1"/>
</dbReference>
<dbReference type="PANTHER" id="PTHR48075:SF7">
    <property type="entry name" value="3-HYDROXYACYL-COA DEHYDROGENASE-RELATED"/>
    <property type="match status" value="1"/>
</dbReference>
<evidence type="ECO:0000313" key="14">
    <source>
        <dbReference type="EMBL" id="TLQ39961.1"/>
    </source>
</evidence>
<dbReference type="AlphaFoldDB" id="A0A5R9DVC5"/>
<evidence type="ECO:0000256" key="4">
    <source>
        <dbReference type="ARBA" id="ARBA00012076"/>
    </source>
</evidence>
<sequence>MTIRKATVLGAGVMGSQIAALLVNAGIKVQLLDVVIDEEDRNKLSKAGYDRITNKKKSMLYDLNFEGNLSYGNFADDLVEPSDSDIFIEAVKEDIKIKHDIWTKIKQVAKEEAILATNTSGIPIEAIAKVFESGEQERFLGMHFFNPPRYMKLLEIIPTKNTSEETVEVVKQFSEDVLGKGVVIANDVPAFIANRTGTHAMADIMYRAKRDGLSIVEVDALTGKAIGRPRTGTYGLSDLVGNDIAAFVVGGLMKDPSEQPYFNNSSLLPKLLEKGALGNKAGYGFYKKEGRKRLVLDPETMEYVEPSKPQLEILSHFGRDLKENLDVIFNAEDKAGKFLWETLRSTFFYAANNVPKAAKDYKDIDRAMVWGFNWKVGPFQLWDLMGFDRVKERIQAEVGELPEWVANRTESFYKEGEVLENITPIEDRIEKEIWKDDDTTLSVINTDQLLFKFHTPNNTIDEGLTKGLIKAVDELESGHYSGMVIYSDGPHFSPGANLNMMKKAIELEEVDTLIGKTISELHEAVNRVRYSSKPIVTAVRGRALGGGAELMLASPYVVAAAESYIGLVEVSVGLIPGGGGLAELTERVMTRDEQKASKMKTLGAVITRIASGDVSMSAYEARRKYYLRGSDDIIMNADKVVDVAIEKLTYLTKVNYIQRSKVNFPALGTNFKAVVEGQLDSMRLGHFISDYDMELGLAIADVMTGGELPEGTYVNQEWLQHLEKQHFLKLSKNQKTFERISHMLQTRKPLRN</sequence>
<gene>
    <name evidence="14" type="ORF">FEZ33_09795</name>
</gene>
<dbReference type="GO" id="GO:0003857">
    <property type="term" value="F:(3S)-3-hydroxyacyl-CoA dehydrogenase (NAD+) activity"/>
    <property type="evidence" value="ECO:0007669"/>
    <property type="project" value="UniProtKB-EC"/>
</dbReference>
<evidence type="ECO:0000256" key="1">
    <source>
        <dbReference type="ARBA" id="ARBA00005005"/>
    </source>
</evidence>
<dbReference type="RefSeq" id="WP_138405207.1">
    <property type="nucleotide sequence ID" value="NZ_VBSP01000042.1"/>
</dbReference>
<dbReference type="InterPro" id="IPR001753">
    <property type="entry name" value="Enoyl-CoA_hydra/iso"/>
</dbReference>
<dbReference type="Gene3D" id="3.40.50.720">
    <property type="entry name" value="NAD(P)-binding Rossmann-like Domain"/>
    <property type="match status" value="1"/>
</dbReference>
<keyword evidence="9" id="KW-0443">Lipid metabolism</keyword>
<dbReference type="PROSITE" id="PS00166">
    <property type="entry name" value="ENOYL_COA_HYDRATASE"/>
    <property type="match status" value="1"/>
</dbReference>
<dbReference type="CDD" id="cd06558">
    <property type="entry name" value="crotonase-like"/>
    <property type="match status" value="1"/>
</dbReference>
<dbReference type="Pfam" id="PF00378">
    <property type="entry name" value="ECH_1"/>
    <property type="match status" value="1"/>
</dbReference>
<keyword evidence="8" id="KW-0520">NAD</keyword>
<name>A0A5R9DVC5_9LACT</name>
<keyword evidence="7" id="KW-0560">Oxidoreductase</keyword>
<dbReference type="EMBL" id="VBSP01000042">
    <property type="protein sequence ID" value="TLQ39961.1"/>
    <property type="molecule type" value="Genomic_DNA"/>
</dbReference>
<evidence type="ECO:0000256" key="5">
    <source>
        <dbReference type="ARBA" id="ARBA00022832"/>
    </source>
</evidence>
<comment type="similarity">
    <text evidence="2">In the N-terminal section; belongs to the enoyl-CoA hydratase/isomerase family.</text>
</comment>
<evidence type="ECO:0000256" key="2">
    <source>
        <dbReference type="ARBA" id="ARBA00008750"/>
    </source>
</evidence>
<evidence type="ECO:0000256" key="6">
    <source>
        <dbReference type="ARBA" id="ARBA00022963"/>
    </source>
</evidence>
<evidence type="ECO:0000256" key="8">
    <source>
        <dbReference type="ARBA" id="ARBA00023027"/>
    </source>
</evidence>
<dbReference type="GO" id="GO:0004300">
    <property type="term" value="F:enoyl-CoA hydratase activity"/>
    <property type="evidence" value="ECO:0007669"/>
    <property type="project" value="UniProtKB-EC"/>
</dbReference>
<evidence type="ECO:0000256" key="9">
    <source>
        <dbReference type="ARBA" id="ARBA00023098"/>
    </source>
</evidence>
<dbReference type="InterPro" id="IPR008927">
    <property type="entry name" value="6-PGluconate_DH-like_C_sf"/>
</dbReference>
<dbReference type="GO" id="GO:0070403">
    <property type="term" value="F:NAD+ binding"/>
    <property type="evidence" value="ECO:0007669"/>
    <property type="project" value="InterPro"/>
</dbReference>
<evidence type="ECO:0000256" key="11">
    <source>
        <dbReference type="RuleBase" id="RU003707"/>
    </source>
</evidence>
<dbReference type="Pfam" id="PF00725">
    <property type="entry name" value="3HCDH"/>
    <property type="match status" value="2"/>
</dbReference>
<dbReference type="InterPro" id="IPR029045">
    <property type="entry name" value="ClpP/crotonase-like_dom_sf"/>
</dbReference>
<evidence type="ECO:0000256" key="10">
    <source>
        <dbReference type="ARBA" id="ARBA00049556"/>
    </source>
</evidence>
<dbReference type="SUPFAM" id="SSF48179">
    <property type="entry name" value="6-phosphogluconate dehydrogenase C-terminal domain-like"/>
    <property type="match status" value="2"/>
</dbReference>